<evidence type="ECO:0000313" key="2">
    <source>
        <dbReference type="Proteomes" id="UP001209229"/>
    </source>
</evidence>
<reference evidence="1" key="1">
    <citation type="submission" date="2022-10" db="EMBL/GenBank/DDBJ databases">
        <authorList>
            <person name="Yu W.X."/>
        </authorList>
    </citation>
    <scope>NUCLEOTIDE SEQUENCE</scope>
    <source>
        <strain evidence="1">AAT</strain>
    </source>
</reference>
<evidence type="ECO:0000313" key="1">
    <source>
        <dbReference type="EMBL" id="MCW3785852.1"/>
    </source>
</evidence>
<accession>A0AAE3SEB6</accession>
<comment type="caution">
    <text evidence="1">The sequence shown here is derived from an EMBL/GenBank/DDBJ whole genome shotgun (WGS) entry which is preliminary data.</text>
</comment>
<keyword evidence="2" id="KW-1185">Reference proteome</keyword>
<dbReference type="Proteomes" id="UP001209229">
    <property type="component" value="Unassembled WGS sequence"/>
</dbReference>
<dbReference type="AlphaFoldDB" id="A0AAE3SEB6"/>
<dbReference type="RefSeq" id="WP_301189424.1">
    <property type="nucleotide sequence ID" value="NZ_JAPDPJ010000007.1"/>
</dbReference>
<dbReference type="EMBL" id="JAPDPJ010000007">
    <property type="protein sequence ID" value="MCW3785852.1"/>
    <property type="molecule type" value="Genomic_DNA"/>
</dbReference>
<protein>
    <submittedName>
        <fullName evidence="1">Uncharacterized protein</fullName>
    </submittedName>
</protein>
<gene>
    <name evidence="1" type="ORF">OM075_05205</name>
</gene>
<proteinExistence type="predicted"/>
<sequence>MKQIPPAKNINEALEILDNGGRFYNFKAKANDGRIDQSELGKVAGIFSDHQEMILFLEMLMIDLTTEEKNKIVGMLDQRMQEKYDYLKPQYLNLAEVNKDAQFSNSIITKGIPKLIESKSEFTGFIMIPIVAGNVTSFSMIPLIEEYEVYEIKDSVTSKTLLIAHTKSFDNLPTDTEITVAGVLKELIPNKNDKTNSGKFLEIVYYV</sequence>
<name>A0AAE3SEB6_9BACT</name>
<organism evidence="1 2">
    <name type="scientific">Plebeiibacterium sediminum</name>
    <dbReference type="NCBI Taxonomy" id="2992112"/>
    <lineage>
        <taxon>Bacteria</taxon>
        <taxon>Pseudomonadati</taxon>
        <taxon>Bacteroidota</taxon>
        <taxon>Bacteroidia</taxon>
        <taxon>Marinilabiliales</taxon>
        <taxon>Marinilabiliaceae</taxon>
        <taxon>Plebeiibacterium</taxon>
    </lineage>
</organism>